<evidence type="ECO:0000313" key="12">
    <source>
        <dbReference type="EMBL" id="XAF70731.1"/>
    </source>
</evidence>
<keyword evidence="8" id="KW-0406">Ion transport</keyword>
<dbReference type="NCBIfam" id="TIGR01726">
    <property type="entry name" value="HEQRo_perm_3TM"/>
    <property type="match status" value="1"/>
</dbReference>
<evidence type="ECO:0000259" key="11">
    <source>
        <dbReference type="PROSITE" id="PS50928"/>
    </source>
</evidence>
<evidence type="ECO:0000256" key="10">
    <source>
        <dbReference type="RuleBase" id="RU363032"/>
    </source>
</evidence>
<dbReference type="PROSITE" id="PS50928">
    <property type="entry name" value="ABC_TM1"/>
    <property type="match status" value="1"/>
</dbReference>
<keyword evidence="4" id="KW-0533">Nickel</keyword>
<accession>A0ABZ3ED36</accession>
<keyword evidence="7 10" id="KW-1133">Transmembrane helix</keyword>
<dbReference type="InterPro" id="IPR010065">
    <property type="entry name" value="AA_ABC_transptr_permease_3TM"/>
</dbReference>
<gene>
    <name evidence="12" type="ORF">QQM35_01025</name>
</gene>
<evidence type="ECO:0000256" key="5">
    <source>
        <dbReference type="ARBA" id="ARBA00022692"/>
    </source>
</evidence>
<keyword evidence="6" id="KW-0029">Amino-acid transport</keyword>
<keyword evidence="9 10" id="KW-0472">Membrane</keyword>
<dbReference type="CDD" id="cd06261">
    <property type="entry name" value="TM_PBP2"/>
    <property type="match status" value="1"/>
</dbReference>
<dbReference type="Pfam" id="PF00528">
    <property type="entry name" value="BPD_transp_1"/>
    <property type="match status" value="1"/>
</dbReference>
<evidence type="ECO:0000256" key="2">
    <source>
        <dbReference type="ARBA" id="ARBA00022448"/>
    </source>
</evidence>
<evidence type="ECO:0000256" key="3">
    <source>
        <dbReference type="ARBA" id="ARBA00022475"/>
    </source>
</evidence>
<organism evidence="12 13">
    <name type="scientific">Staphylococcus hsinchuensis</name>
    <dbReference type="NCBI Taxonomy" id="3051183"/>
    <lineage>
        <taxon>Bacteria</taxon>
        <taxon>Bacillati</taxon>
        <taxon>Bacillota</taxon>
        <taxon>Bacilli</taxon>
        <taxon>Bacillales</taxon>
        <taxon>Staphylococcaceae</taxon>
        <taxon>Staphylococcus</taxon>
    </lineage>
</organism>
<feature type="transmembrane region" description="Helical" evidence="10">
    <location>
        <begin position="20"/>
        <end position="39"/>
    </location>
</feature>
<dbReference type="PANTHER" id="PTHR30614:SF0">
    <property type="entry name" value="L-CYSTINE TRANSPORT SYSTEM PERMEASE PROTEIN TCYL"/>
    <property type="match status" value="1"/>
</dbReference>
<protein>
    <submittedName>
        <fullName evidence="12">Amino acid ABC transporter permease</fullName>
    </submittedName>
</protein>
<evidence type="ECO:0000256" key="4">
    <source>
        <dbReference type="ARBA" id="ARBA00022596"/>
    </source>
</evidence>
<feature type="transmembrane region" description="Helical" evidence="10">
    <location>
        <begin position="171"/>
        <end position="188"/>
    </location>
</feature>
<name>A0ABZ3ED36_9STAP</name>
<evidence type="ECO:0000256" key="8">
    <source>
        <dbReference type="ARBA" id="ARBA00023112"/>
    </source>
</evidence>
<dbReference type="Proteomes" id="UP001436297">
    <property type="component" value="Chromosome"/>
</dbReference>
<evidence type="ECO:0000256" key="6">
    <source>
        <dbReference type="ARBA" id="ARBA00022970"/>
    </source>
</evidence>
<dbReference type="InterPro" id="IPR035906">
    <property type="entry name" value="MetI-like_sf"/>
</dbReference>
<proteinExistence type="inferred from homology"/>
<keyword evidence="2 10" id="KW-0813">Transport</keyword>
<keyword evidence="3" id="KW-1003">Cell membrane</keyword>
<feature type="transmembrane region" description="Helical" evidence="10">
    <location>
        <begin position="93"/>
        <end position="112"/>
    </location>
</feature>
<keyword evidence="5 10" id="KW-0812">Transmembrane</keyword>
<dbReference type="InterPro" id="IPR000515">
    <property type="entry name" value="MetI-like"/>
</dbReference>
<dbReference type="InterPro" id="IPR043429">
    <property type="entry name" value="ArtM/GltK/GlnP/TcyL/YhdX-like"/>
</dbReference>
<comment type="subcellular location">
    <subcellularLocation>
        <location evidence="1 10">Cell membrane</location>
        <topology evidence="1 10">Multi-pass membrane protein</topology>
    </subcellularLocation>
</comment>
<reference evidence="12 13" key="1">
    <citation type="journal article" date="2024" name="Pathogens">
        <title>Staphylococcus hsinchuensis sp. nov., Isolated from Soymilk.</title>
        <authorList>
            <person name="Wang Y.T."/>
            <person name="Lin Y.C."/>
            <person name="Hsieh Y.H."/>
            <person name="Lin Y.T."/>
            <person name="Hamada M."/>
            <person name="Chen C.C."/>
            <person name="Liou J.S."/>
            <person name="Lee A.Y."/>
            <person name="Zhang W.L."/>
            <person name="Chen Y.T."/>
            <person name="Huang C.H."/>
        </authorList>
    </citation>
    <scope>NUCLEOTIDE SEQUENCE [LARGE SCALE GENOMIC DNA]</scope>
    <source>
        <strain evidence="12 13">H164</strain>
    </source>
</reference>
<feature type="transmembrane region" description="Helical" evidence="10">
    <location>
        <begin position="194"/>
        <end position="216"/>
    </location>
</feature>
<evidence type="ECO:0000256" key="9">
    <source>
        <dbReference type="ARBA" id="ARBA00023136"/>
    </source>
</evidence>
<dbReference type="Gene3D" id="1.10.3720.10">
    <property type="entry name" value="MetI-like"/>
    <property type="match status" value="1"/>
</dbReference>
<dbReference type="PANTHER" id="PTHR30614">
    <property type="entry name" value="MEMBRANE COMPONENT OF AMINO ACID ABC TRANSPORTER"/>
    <property type="match status" value="1"/>
</dbReference>
<evidence type="ECO:0000313" key="13">
    <source>
        <dbReference type="Proteomes" id="UP001436297"/>
    </source>
</evidence>
<keyword evidence="13" id="KW-1185">Reference proteome</keyword>
<feature type="transmembrane region" description="Helical" evidence="10">
    <location>
        <begin position="51"/>
        <end position="73"/>
    </location>
</feature>
<keyword evidence="8" id="KW-0921">Nickel transport</keyword>
<comment type="similarity">
    <text evidence="10">Belongs to the binding-protein-dependent transport system permease family.</text>
</comment>
<feature type="domain" description="ABC transmembrane type-1" evidence="11">
    <location>
        <begin position="15"/>
        <end position="216"/>
    </location>
</feature>
<dbReference type="SUPFAM" id="SSF161098">
    <property type="entry name" value="MetI-like"/>
    <property type="match status" value="1"/>
</dbReference>
<evidence type="ECO:0000256" key="1">
    <source>
        <dbReference type="ARBA" id="ARBA00004651"/>
    </source>
</evidence>
<dbReference type="RefSeq" id="WP_251942556.1">
    <property type="nucleotide sequence ID" value="NZ_CP128355.1"/>
</dbReference>
<evidence type="ECO:0000256" key="7">
    <source>
        <dbReference type="ARBA" id="ARBA00022989"/>
    </source>
</evidence>
<sequence>MSFLLYTVTEVIKGVPKTLAISIVAMVVGLAIGTLFAIIRVKRIPVLSQLIVIYNSFFRSTPLIVQLFLVYYGLPALILTLNSKLHLSINPDLFPPLVIAFIVFSFHAVAYLSEAIKGGLQSVDDAQIEAAQTVGLSKFNIYRRIVLPQAFGYALPNIENQYIMLLKGTSLAFAIQVTEIMAISHVIANEGYRFVAVYSVAAIFYWLLAAIFEFIFNKLEHKTTKHLQPTS</sequence>
<dbReference type="EMBL" id="CP128355">
    <property type="protein sequence ID" value="XAF70731.1"/>
    <property type="molecule type" value="Genomic_DNA"/>
</dbReference>